<dbReference type="RefSeq" id="XP_075095517.1">
    <property type="nucleotide sequence ID" value="XM_075239416.1"/>
</dbReference>
<reference evidence="1" key="1">
    <citation type="journal article" date="2014" name="Nat. Commun.">
        <title>The tobacco genome sequence and its comparison with those of tomato and potato.</title>
        <authorList>
            <person name="Sierro N."/>
            <person name="Battey J.N."/>
            <person name="Ouadi S."/>
            <person name="Bakaher N."/>
            <person name="Bovet L."/>
            <person name="Willig A."/>
            <person name="Goepfert S."/>
            <person name="Peitsch M.C."/>
            <person name="Ivanov N.V."/>
        </authorList>
    </citation>
    <scope>NUCLEOTIDE SEQUENCE [LARGE SCALE GENOMIC DNA]</scope>
</reference>
<name>A0AC58TE59_TOBAC</name>
<evidence type="ECO:0000313" key="1">
    <source>
        <dbReference type="Proteomes" id="UP000790787"/>
    </source>
</evidence>
<reference evidence="2" key="2">
    <citation type="submission" date="2025-08" db="UniProtKB">
        <authorList>
            <consortium name="RefSeq"/>
        </authorList>
    </citation>
    <scope>IDENTIFICATION</scope>
    <source>
        <tissue evidence="2">Leaf</tissue>
    </source>
</reference>
<keyword evidence="1" id="KW-1185">Reference proteome</keyword>
<accession>A0AC58TE59</accession>
<sequence length="252" mass="29431">MHADITDDSPELHIHRYTRLLLLLMFGGVLFPNSSGNLVSLRFLHHLEWLDDLHHYSWGVAVLSYLYRQMCRVSMGTQRDVAGFLPLLQVLASERFLQLHPPLPPLAPSAPSPFLPLARRWVDRRGYGREYEAQHNLPYCRDLLDLLEGAQFIWKSYNDELITGLPNYCSTGRIMWSSSVPLMCLDIVEHHATERVLRQFGRPQLVTPPPAWHMIHYQRDDRSRVDQTYMTWLEARIDTWDQRHDLIPPPST</sequence>
<dbReference type="Proteomes" id="UP000790787">
    <property type="component" value="Chromosome 19"/>
</dbReference>
<organism evidence="1 2">
    <name type="scientific">Nicotiana tabacum</name>
    <name type="common">Common tobacco</name>
    <dbReference type="NCBI Taxonomy" id="4097"/>
    <lineage>
        <taxon>Eukaryota</taxon>
        <taxon>Viridiplantae</taxon>
        <taxon>Streptophyta</taxon>
        <taxon>Embryophyta</taxon>
        <taxon>Tracheophyta</taxon>
        <taxon>Spermatophyta</taxon>
        <taxon>Magnoliopsida</taxon>
        <taxon>eudicotyledons</taxon>
        <taxon>Gunneridae</taxon>
        <taxon>Pentapetalae</taxon>
        <taxon>asterids</taxon>
        <taxon>lamiids</taxon>
        <taxon>Solanales</taxon>
        <taxon>Solanaceae</taxon>
        <taxon>Nicotianoideae</taxon>
        <taxon>Nicotianeae</taxon>
        <taxon>Nicotiana</taxon>
    </lineage>
</organism>
<gene>
    <name evidence="2" type="primary">LOC142173769</name>
</gene>
<protein>
    <submittedName>
        <fullName evidence="2">Serine/threonine-protein phosphatase 7 long form homolog</fullName>
    </submittedName>
</protein>
<proteinExistence type="predicted"/>
<evidence type="ECO:0000313" key="2">
    <source>
        <dbReference type="RefSeq" id="XP_075095517.1"/>
    </source>
</evidence>